<dbReference type="PANTHER" id="PTHR12702:SF2">
    <property type="entry name" value="EXOCYST COMPLEX COMPONENT 6"/>
    <property type="match status" value="1"/>
</dbReference>
<name>A0AAV9S0I8_9TELE</name>
<organism evidence="2 3">
    <name type="scientific">Crenichthys baileyi</name>
    <name type="common">White River springfish</name>
    <dbReference type="NCBI Taxonomy" id="28760"/>
    <lineage>
        <taxon>Eukaryota</taxon>
        <taxon>Metazoa</taxon>
        <taxon>Chordata</taxon>
        <taxon>Craniata</taxon>
        <taxon>Vertebrata</taxon>
        <taxon>Euteleostomi</taxon>
        <taxon>Actinopterygii</taxon>
        <taxon>Neopterygii</taxon>
        <taxon>Teleostei</taxon>
        <taxon>Neoteleostei</taxon>
        <taxon>Acanthomorphata</taxon>
        <taxon>Ovalentaria</taxon>
        <taxon>Atherinomorphae</taxon>
        <taxon>Cyprinodontiformes</taxon>
        <taxon>Goodeidae</taxon>
        <taxon>Crenichthys</taxon>
    </lineage>
</organism>
<dbReference type="GO" id="GO:0006893">
    <property type="term" value="P:Golgi to plasma membrane transport"/>
    <property type="evidence" value="ECO:0007669"/>
    <property type="project" value="TreeGrafter"/>
</dbReference>
<sequence length="61" mass="7269">MAQLEKVYIPRVSQYRFCQILAENLPRLREEIKEISMSDLKDFLESIRKHSDKVGETAMRQ</sequence>
<keyword evidence="3" id="KW-1185">Reference proteome</keyword>
<dbReference type="GO" id="GO:0000145">
    <property type="term" value="C:exocyst"/>
    <property type="evidence" value="ECO:0007669"/>
    <property type="project" value="TreeGrafter"/>
</dbReference>
<dbReference type="PANTHER" id="PTHR12702">
    <property type="entry name" value="SEC15"/>
    <property type="match status" value="1"/>
</dbReference>
<evidence type="ECO:0000313" key="3">
    <source>
        <dbReference type="Proteomes" id="UP001311232"/>
    </source>
</evidence>
<dbReference type="InterPro" id="IPR007225">
    <property type="entry name" value="EXOC6/Sec15"/>
</dbReference>
<evidence type="ECO:0000259" key="1">
    <source>
        <dbReference type="Pfam" id="PF20651"/>
    </source>
</evidence>
<evidence type="ECO:0000313" key="2">
    <source>
        <dbReference type="EMBL" id="KAK5614786.1"/>
    </source>
</evidence>
<dbReference type="GO" id="GO:0006886">
    <property type="term" value="P:intracellular protein transport"/>
    <property type="evidence" value="ECO:0007669"/>
    <property type="project" value="InterPro"/>
</dbReference>
<dbReference type="EMBL" id="JAHHUM010001125">
    <property type="protein sequence ID" value="KAK5614786.1"/>
    <property type="molecule type" value="Genomic_DNA"/>
</dbReference>
<feature type="domain" description="Exocyst complex component EXOC6/Sec15 N-terminal" evidence="1">
    <location>
        <begin position="2"/>
        <end position="59"/>
    </location>
</feature>
<dbReference type="GO" id="GO:0090522">
    <property type="term" value="P:vesicle tethering involved in exocytosis"/>
    <property type="evidence" value="ECO:0007669"/>
    <property type="project" value="InterPro"/>
</dbReference>
<feature type="non-terminal residue" evidence="2">
    <location>
        <position position="61"/>
    </location>
</feature>
<dbReference type="Proteomes" id="UP001311232">
    <property type="component" value="Unassembled WGS sequence"/>
</dbReference>
<proteinExistence type="predicted"/>
<dbReference type="AlphaFoldDB" id="A0AAV9S0I8"/>
<dbReference type="GO" id="GO:0016020">
    <property type="term" value="C:membrane"/>
    <property type="evidence" value="ECO:0007669"/>
    <property type="project" value="TreeGrafter"/>
</dbReference>
<accession>A0AAV9S0I8</accession>
<dbReference type="InterPro" id="IPR048359">
    <property type="entry name" value="EXOC6_Sec15_N"/>
</dbReference>
<reference evidence="2 3" key="1">
    <citation type="submission" date="2021-06" db="EMBL/GenBank/DDBJ databases">
        <authorList>
            <person name="Palmer J.M."/>
        </authorList>
    </citation>
    <scope>NUCLEOTIDE SEQUENCE [LARGE SCALE GENOMIC DNA]</scope>
    <source>
        <strain evidence="2 3">MEX-2019</strain>
        <tissue evidence="2">Muscle</tissue>
    </source>
</reference>
<protein>
    <submittedName>
        <fullName evidence="2">Exocyst complex component 6</fullName>
    </submittedName>
</protein>
<comment type="caution">
    <text evidence="2">The sequence shown here is derived from an EMBL/GenBank/DDBJ whole genome shotgun (WGS) entry which is preliminary data.</text>
</comment>
<gene>
    <name evidence="2" type="primary">EXOC6_2</name>
    <name evidence="2" type="ORF">CRENBAI_013379</name>
</gene>
<dbReference type="Pfam" id="PF20651">
    <property type="entry name" value="EXOC6_Sec15_N"/>
    <property type="match status" value="1"/>
</dbReference>